<evidence type="ECO:0000313" key="2">
    <source>
        <dbReference type="Proteomes" id="UP001234989"/>
    </source>
</evidence>
<name>A0AAF0TLD2_SOLVR</name>
<sequence>LSNRFGTTIQIDPLYPQAFALKTWSDEIKPLLSTYTTKNTTATGSLLFVPFEEHIVPIVNTQQQSLGQIFHVQAQLSISNETQRFCVLVCSDCKQIFPRNWSQRRFYCTTCRRSIHLTPRYQENIFT</sequence>
<dbReference type="Proteomes" id="UP001234989">
    <property type="component" value="Chromosome 3"/>
</dbReference>
<organism evidence="1 2">
    <name type="scientific">Solanum verrucosum</name>
    <dbReference type="NCBI Taxonomy" id="315347"/>
    <lineage>
        <taxon>Eukaryota</taxon>
        <taxon>Viridiplantae</taxon>
        <taxon>Streptophyta</taxon>
        <taxon>Embryophyta</taxon>
        <taxon>Tracheophyta</taxon>
        <taxon>Spermatophyta</taxon>
        <taxon>Magnoliopsida</taxon>
        <taxon>eudicotyledons</taxon>
        <taxon>Gunneridae</taxon>
        <taxon>Pentapetalae</taxon>
        <taxon>asterids</taxon>
        <taxon>lamiids</taxon>
        <taxon>Solanales</taxon>
        <taxon>Solanaceae</taxon>
        <taxon>Solanoideae</taxon>
        <taxon>Solaneae</taxon>
        <taxon>Solanum</taxon>
    </lineage>
</organism>
<keyword evidence="2" id="KW-1185">Reference proteome</keyword>
<reference evidence="1" key="1">
    <citation type="submission" date="2023-08" db="EMBL/GenBank/DDBJ databases">
        <title>A de novo genome assembly of Solanum verrucosum Schlechtendal, a Mexican diploid species geographically isolated from the other diploid A-genome species in potato relatives.</title>
        <authorList>
            <person name="Hosaka K."/>
        </authorList>
    </citation>
    <scope>NUCLEOTIDE SEQUENCE</scope>
    <source>
        <tissue evidence="1">Young leaves</tissue>
    </source>
</reference>
<dbReference type="AlphaFoldDB" id="A0AAF0TLD2"/>
<dbReference type="EMBL" id="CP133614">
    <property type="protein sequence ID" value="WMV19523.1"/>
    <property type="molecule type" value="Genomic_DNA"/>
</dbReference>
<proteinExistence type="predicted"/>
<feature type="non-terminal residue" evidence="1">
    <location>
        <position position="1"/>
    </location>
</feature>
<evidence type="ECO:0000313" key="1">
    <source>
        <dbReference type="EMBL" id="WMV19523.1"/>
    </source>
</evidence>
<gene>
    <name evidence="1" type="ORF">MTR67_012908</name>
</gene>
<protein>
    <submittedName>
        <fullName evidence="1">Uncharacterized protein</fullName>
    </submittedName>
</protein>
<accession>A0AAF0TLD2</accession>